<evidence type="ECO:0000259" key="6">
    <source>
        <dbReference type="SMART" id="SM00888"/>
    </source>
</evidence>
<evidence type="ECO:0000313" key="8">
    <source>
        <dbReference type="Proteomes" id="UP000046393"/>
    </source>
</evidence>
<evidence type="ECO:0000256" key="2">
    <source>
        <dbReference type="ARBA" id="ARBA00022768"/>
    </source>
</evidence>
<name>A0A0N5AZR8_9BILA</name>
<evidence type="ECO:0000259" key="7">
    <source>
        <dbReference type="SMART" id="SM01182"/>
    </source>
</evidence>
<dbReference type="InterPro" id="IPR014717">
    <property type="entry name" value="Transl_elong_EF1B/ribsomal_bS6"/>
</dbReference>
<dbReference type="SUPFAM" id="SSF54984">
    <property type="entry name" value="eEF-1beta-like"/>
    <property type="match status" value="1"/>
</dbReference>
<keyword evidence="3 4" id="KW-0648">Protein biosynthesis</keyword>
<dbReference type="CDD" id="cd00292">
    <property type="entry name" value="EF1B"/>
    <property type="match status" value="1"/>
</dbReference>
<keyword evidence="8" id="KW-1185">Reference proteome</keyword>
<dbReference type="PANTHER" id="PTHR11595">
    <property type="entry name" value="EF-HAND AND COILED-COIL DOMAIN-CONTAINING FAMILY MEMBER"/>
    <property type="match status" value="1"/>
</dbReference>
<dbReference type="STRING" id="451379.A0A0N5AZR8"/>
<dbReference type="InterPro" id="IPR018940">
    <property type="entry name" value="EF-1_beta_acid_region_euk"/>
</dbReference>
<evidence type="ECO:0000256" key="3">
    <source>
        <dbReference type="ARBA" id="ARBA00022917"/>
    </source>
</evidence>
<dbReference type="WBParaSite" id="SMUV_0001049701-mRNA-1">
    <property type="protein sequence ID" value="SMUV_0001049701-mRNA-1"/>
    <property type="gene ID" value="SMUV_0001049701"/>
</dbReference>
<dbReference type="AlphaFoldDB" id="A0A0N5AZR8"/>
<evidence type="ECO:0000256" key="1">
    <source>
        <dbReference type="ARBA" id="ARBA00007411"/>
    </source>
</evidence>
<evidence type="ECO:0000313" key="9">
    <source>
        <dbReference type="WBParaSite" id="SMUV_0001049701-mRNA-1"/>
    </source>
</evidence>
<dbReference type="GO" id="GO:0005829">
    <property type="term" value="C:cytosol"/>
    <property type="evidence" value="ECO:0007669"/>
    <property type="project" value="TreeGrafter"/>
</dbReference>
<dbReference type="SMART" id="SM00888">
    <property type="entry name" value="EF1_GNE"/>
    <property type="match status" value="1"/>
</dbReference>
<feature type="region of interest" description="Disordered" evidence="5">
    <location>
        <begin position="1"/>
        <end position="48"/>
    </location>
</feature>
<evidence type="ECO:0000256" key="4">
    <source>
        <dbReference type="RuleBase" id="RU003791"/>
    </source>
</evidence>
<organism evidence="8 9">
    <name type="scientific">Syphacia muris</name>
    <dbReference type="NCBI Taxonomy" id="451379"/>
    <lineage>
        <taxon>Eukaryota</taxon>
        <taxon>Metazoa</taxon>
        <taxon>Ecdysozoa</taxon>
        <taxon>Nematoda</taxon>
        <taxon>Chromadorea</taxon>
        <taxon>Rhabditida</taxon>
        <taxon>Spirurina</taxon>
        <taxon>Oxyuridomorpha</taxon>
        <taxon>Oxyuroidea</taxon>
        <taxon>Oxyuridae</taxon>
        <taxon>Syphacia</taxon>
    </lineage>
</organism>
<dbReference type="Pfam" id="PF00736">
    <property type="entry name" value="EF1_GNE"/>
    <property type="match status" value="1"/>
</dbReference>
<dbReference type="Pfam" id="PF10587">
    <property type="entry name" value="EF-1_beta_acid"/>
    <property type="match status" value="1"/>
</dbReference>
<comment type="similarity">
    <text evidence="1 4">Belongs to the EF-1-beta/EF-1-delta family.</text>
</comment>
<feature type="domain" description="Translation elongation factor EF1B beta/delta subunit guanine nucleotide exchange" evidence="6">
    <location>
        <begin position="71"/>
        <end position="158"/>
    </location>
</feature>
<dbReference type="Proteomes" id="UP000046393">
    <property type="component" value="Unplaced"/>
</dbReference>
<evidence type="ECO:0000256" key="5">
    <source>
        <dbReference type="SAM" id="MobiDB-lite"/>
    </source>
</evidence>
<dbReference type="InterPro" id="IPR049720">
    <property type="entry name" value="EF1B_bsu/dsu"/>
</dbReference>
<dbReference type="SMART" id="SM01182">
    <property type="entry name" value="EF-1_beta_acid"/>
    <property type="match status" value="1"/>
</dbReference>
<dbReference type="Gene3D" id="3.30.70.60">
    <property type="match status" value="1"/>
</dbReference>
<dbReference type="PANTHER" id="PTHR11595:SF21">
    <property type="entry name" value="ELONGATION FACTOR 1-BETA"/>
    <property type="match status" value="1"/>
</dbReference>
<dbReference type="GO" id="GO:0005085">
    <property type="term" value="F:guanyl-nucleotide exchange factor activity"/>
    <property type="evidence" value="ECO:0007669"/>
    <property type="project" value="TreeGrafter"/>
</dbReference>
<feature type="compositionally biased region" description="Acidic residues" evidence="5">
    <location>
        <begin position="30"/>
        <end position="45"/>
    </location>
</feature>
<dbReference type="GO" id="GO:0005853">
    <property type="term" value="C:eukaryotic translation elongation factor 1 complex"/>
    <property type="evidence" value="ECO:0007669"/>
    <property type="project" value="InterPro"/>
</dbReference>
<accession>A0A0N5AZR8</accession>
<dbReference type="InterPro" id="IPR001326">
    <property type="entry name" value="Transl_elong_EF1B_B/D_CS"/>
</dbReference>
<dbReference type="InterPro" id="IPR036219">
    <property type="entry name" value="eEF-1beta-like_sf"/>
</dbReference>
<dbReference type="FunFam" id="3.30.70.60:FF:000001">
    <property type="entry name" value="Elongation factor 1-beta 1 like"/>
    <property type="match status" value="1"/>
</dbReference>
<keyword evidence="2 4" id="KW-0251">Elongation factor</keyword>
<reference evidence="9" key="1">
    <citation type="submission" date="2017-02" db="UniProtKB">
        <authorList>
            <consortium name="WormBaseParasite"/>
        </authorList>
    </citation>
    <scope>IDENTIFICATION</scope>
</reference>
<dbReference type="GO" id="GO:0003746">
    <property type="term" value="F:translation elongation factor activity"/>
    <property type="evidence" value="ECO:0007669"/>
    <property type="project" value="UniProtKB-KW"/>
</dbReference>
<dbReference type="InterPro" id="IPR014038">
    <property type="entry name" value="EF1B_bsu/dsu_GNE"/>
</dbReference>
<feature type="domain" description="Elongation factor 1 beta central acidic region eukaryote" evidence="7">
    <location>
        <begin position="35"/>
        <end position="62"/>
    </location>
</feature>
<dbReference type="PROSITE" id="PS00825">
    <property type="entry name" value="EF1BD_2"/>
    <property type="match status" value="1"/>
</dbReference>
<sequence length="158" mass="17887">MLIFQRSFSDERNSNKPKKHGGKEAKESAADDFELFGSSDEEEDSEKQRVIQERLKAYAEKKAKKPASIAKSSVILDVKPWDDETDMAEMEKRVRAIEQDGLLWGGSKLIPLAYGLKKLQIVCTIEDEKVSVDDLIDKMVEDISEHVQSVDIVAFNKI</sequence>
<proteinExistence type="inferred from homology"/>
<protein>
    <submittedName>
        <fullName evidence="9">Elongation factor 1-beta</fullName>
    </submittedName>
</protein>